<reference evidence="5" key="1">
    <citation type="submission" date="2019-06" db="EMBL/GenBank/DDBJ databases">
        <title>The complete genome of Emcibacter congregatus ZYLT.</title>
        <authorList>
            <person name="Zhao Z."/>
        </authorList>
    </citation>
    <scope>NUCLEOTIDE SEQUENCE [LARGE SCALE GENOMIC DNA]</scope>
    <source>
        <strain evidence="5">MCCC 1A06723</strain>
    </source>
</reference>
<gene>
    <name evidence="4" type="primary">sufD</name>
    <name evidence="4" type="ORF">FIV46_04280</name>
</gene>
<dbReference type="Proteomes" id="UP000319148">
    <property type="component" value="Unassembled WGS sequence"/>
</dbReference>
<evidence type="ECO:0000259" key="3">
    <source>
        <dbReference type="Pfam" id="PF19295"/>
    </source>
</evidence>
<dbReference type="InterPro" id="IPR011542">
    <property type="entry name" value="SUF_FeS_clus_asmbl_SufD"/>
</dbReference>
<dbReference type="NCBIfam" id="TIGR01981">
    <property type="entry name" value="sufD"/>
    <property type="match status" value="1"/>
</dbReference>
<comment type="caution">
    <text evidence="4">The sequence shown here is derived from an EMBL/GenBank/DDBJ whole genome shotgun (WGS) entry which is preliminary data.</text>
</comment>
<name>A0A501PLX6_9PROT</name>
<organism evidence="4 5">
    <name type="scientific">Emcibacter nanhaiensis</name>
    <dbReference type="NCBI Taxonomy" id="1505037"/>
    <lineage>
        <taxon>Bacteria</taxon>
        <taxon>Pseudomonadati</taxon>
        <taxon>Pseudomonadota</taxon>
        <taxon>Alphaproteobacteria</taxon>
        <taxon>Emcibacterales</taxon>
        <taxon>Emcibacteraceae</taxon>
        <taxon>Emcibacter</taxon>
    </lineage>
</organism>
<evidence type="ECO:0000313" key="4">
    <source>
        <dbReference type="EMBL" id="TPD61433.1"/>
    </source>
</evidence>
<dbReference type="PANTHER" id="PTHR43575:SF1">
    <property type="entry name" value="PROTEIN ABCI7, CHLOROPLASTIC"/>
    <property type="match status" value="1"/>
</dbReference>
<dbReference type="AlphaFoldDB" id="A0A501PLX6"/>
<dbReference type="Pfam" id="PF01458">
    <property type="entry name" value="SUFBD_core"/>
    <property type="match status" value="1"/>
</dbReference>
<dbReference type="SUPFAM" id="SSF101960">
    <property type="entry name" value="Stabilizer of iron transporter SufD"/>
    <property type="match status" value="1"/>
</dbReference>
<dbReference type="PANTHER" id="PTHR43575">
    <property type="entry name" value="PROTEIN ABCI7, CHLOROPLASTIC"/>
    <property type="match status" value="1"/>
</dbReference>
<sequence>MTLKRYIDSPAVAGDFEDVRDKLPGPVVLADARQSAYDSFRAAGLPGPKVEEWKYSNLTKLAAGTFSVAERTDGAGAEAARFSSAARLVFVNGFFSAVRSNLADITGLTLTPLSKATQDQLAQFASLDDEDSLSALNKAMFTDGFLLDVADGVEIPGAIEIVYLAEEHADRKALRTRNLITLGEGASLELIESFRGSDGQAYWTQNISHIRLAQKAALHSYTLQQEGDKAVHMNRKTVHLADAASFENHSLQLGSEMSRTEIFPVLNGEEAGVTLKGAYLARNGQSQDIFTRMDHAKGHCQSEQVFRGVLDKGGKTAFQGKVIVEQDAQKTNADQSCKNLLLDRQAQANAKPELLIFADDVKCSHGATVGELDEMALFYLESRGLSPAEARAMLVQAFLAEVFEELDNEELREAFQSRIRDWLAASGVNS</sequence>
<evidence type="ECO:0000256" key="1">
    <source>
        <dbReference type="ARBA" id="ARBA00043967"/>
    </source>
</evidence>
<dbReference type="EMBL" id="VFIY01000005">
    <property type="protein sequence ID" value="TPD61433.1"/>
    <property type="molecule type" value="Genomic_DNA"/>
</dbReference>
<evidence type="ECO:0000313" key="5">
    <source>
        <dbReference type="Proteomes" id="UP000319148"/>
    </source>
</evidence>
<comment type="similarity">
    <text evidence="1">Belongs to the iron-sulfur cluster assembly SufBD family.</text>
</comment>
<dbReference type="RefSeq" id="WP_139938770.1">
    <property type="nucleotide sequence ID" value="NZ_JBHSYP010000003.1"/>
</dbReference>
<keyword evidence="5" id="KW-1185">Reference proteome</keyword>
<proteinExistence type="inferred from homology"/>
<feature type="domain" description="SUF system FeS cluster assembly SufBD N-terminal" evidence="3">
    <location>
        <begin position="28"/>
        <end position="161"/>
    </location>
</feature>
<dbReference type="InterPro" id="IPR055346">
    <property type="entry name" value="Fe-S_cluster_assembly_SufBD"/>
</dbReference>
<accession>A0A501PLX6</accession>
<dbReference type="InterPro" id="IPR000825">
    <property type="entry name" value="SUF_FeS_clus_asmbl_SufBD_core"/>
</dbReference>
<dbReference type="GO" id="GO:0016226">
    <property type="term" value="P:iron-sulfur cluster assembly"/>
    <property type="evidence" value="ECO:0007669"/>
    <property type="project" value="InterPro"/>
</dbReference>
<protein>
    <submittedName>
        <fullName evidence="4">Fe-S cluster assembly protein SufD</fullName>
    </submittedName>
</protein>
<dbReference type="OrthoDB" id="9768262at2"/>
<dbReference type="Pfam" id="PF19295">
    <property type="entry name" value="SufBD_N"/>
    <property type="match status" value="1"/>
</dbReference>
<feature type="domain" description="SUF system FeS cluster assembly SufBD core" evidence="2">
    <location>
        <begin position="171"/>
        <end position="398"/>
    </location>
</feature>
<dbReference type="InterPro" id="IPR037284">
    <property type="entry name" value="SUF_FeS_clus_asmbl_SufBD_sf"/>
</dbReference>
<dbReference type="InterPro" id="IPR045595">
    <property type="entry name" value="SufBD_N"/>
</dbReference>
<evidence type="ECO:0000259" key="2">
    <source>
        <dbReference type="Pfam" id="PF01458"/>
    </source>
</evidence>